<dbReference type="PRINTS" id="PR01035">
    <property type="entry name" value="TCRTETA"/>
</dbReference>
<comment type="caution">
    <text evidence="9">The sequence shown here is derived from an EMBL/GenBank/DDBJ whole genome shotgun (WGS) entry which is preliminary data.</text>
</comment>
<feature type="transmembrane region" description="Helical" evidence="7">
    <location>
        <begin position="46"/>
        <end position="66"/>
    </location>
</feature>
<feature type="transmembrane region" description="Helical" evidence="7">
    <location>
        <begin position="278"/>
        <end position="298"/>
    </location>
</feature>
<feature type="transmembrane region" description="Helical" evidence="7">
    <location>
        <begin position="244"/>
        <end position="266"/>
    </location>
</feature>
<dbReference type="InterPro" id="IPR036259">
    <property type="entry name" value="MFS_trans_sf"/>
</dbReference>
<sequence>MAFSWKRNLYIMWIGSFFISASYTVSVPFLPIFLHDELGVTNNLELWSGAVFSISFLASALMGPFWGTIADKYGRKSMMVRSGLSFTILYFLTYFVQDPYQLLAVRLLNGLFAGYIPAAIALVATNTPEKHVGYSLGVMSTANAAGNILGPLMGGFLSHWLGNRNTFLVSSGLTLVSLIIAIVWVKETNFNRSSARSKVWGNIKDAAANRDLSTILLLTLITSMSVMILEPLLTIYVLQLGSNISNAAMSSGIIFSAVGVATIIAAPRWGIIGSRIGYGKVLFIGLIGGGLGNLLQIAFHNLVLFGGLRFVYGLFFAAVYPALNSLIVKTTDPSFRGRAFSLNQSMMQAGMMLGPLLGGFLSSQLNIPAVFVINGTALLVIAMVIRRLKLGSKAEKAPEEAKALN</sequence>
<feature type="transmembrane region" description="Helical" evidence="7">
    <location>
        <begin position="78"/>
        <end position="97"/>
    </location>
</feature>
<feature type="transmembrane region" description="Helical" evidence="7">
    <location>
        <begin position="215"/>
        <end position="238"/>
    </location>
</feature>
<feature type="domain" description="Major facilitator superfamily (MFS) profile" evidence="8">
    <location>
        <begin position="8"/>
        <end position="393"/>
    </location>
</feature>
<evidence type="ECO:0000259" key="8">
    <source>
        <dbReference type="PROSITE" id="PS50850"/>
    </source>
</evidence>
<keyword evidence="2" id="KW-0813">Transport</keyword>
<organism evidence="9 10">
    <name type="scientific">Paenibacillus agricola</name>
    <dbReference type="NCBI Taxonomy" id="2716264"/>
    <lineage>
        <taxon>Bacteria</taxon>
        <taxon>Bacillati</taxon>
        <taxon>Bacillota</taxon>
        <taxon>Bacilli</taxon>
        <taxon>Bacillales</taxon>
        <taxon>Paenibacillaceae</taxon>
        <taxon>Paenibacillus</taxon>
    </lineage>
</organism>
<feature type="transmembrane region" description="Helical" evidence="7">
    <location>
        <begin position="340"/>
        <end position="361"/>
    </location>
</feature>
<dbReference type="InterPro" id="IPR001958">
    <property type="entry name" value="Tet-R_TetA/multi-R_MdtG-like"/>
</dbReference>
<evidence type="ECO:0000256" key="4">
    <source>
        <dbReference type="ARBA" id="ARBA00022692"/>
    </source>
</evidence>
<feature type="transmembrane region" description="Helical" evidence="7">
    <location>
        <begin position="367"/>
        <end position="385"/>
    </location>
</feature>
<protein>
    <submittedName>
        <fullName evidence="9">Multidrug efflux MFS transporter</fullName>
    </submittedName>
</protein>
<feature type="transmembrane region" description="Helical" evidence="7">
    <location>
        <begin position="167"/>
        <end position="185"/>
    </location>
</feature>
<feature type="transmembrane region" description="Helical" evidence="7">
    <location>
        <begin position="310"/>
        <end position="328"/>
    </location>
</feature>
<dbReference type="RefSeq" id="WP_166150215.1">
    <property type="nucleotide sequence ID" value="NZ_JAAOIW010000004.1"/>
</dbReference>
<reference evidence="9" key="1">
    <citation type="submission" date="2020-03" db="EMBL/GenBank/DDBJ databases">
        <title>Draft sequencing of Paenibacilllus sp. S3N08.</title>
        <authorList>
            <person name="Kim D.-U."/>
        </authorList>
    </citation>
    <scope>NUCLEOTIDE SEQUENCE</scope>
    <source>
        <strain evidence="9">S3N08</strain>
    </source>
</reference>
<dbReference type="InterPro" id="IPR020846">
    <property type="entry name" value="MFS_dom"/>
</dbReference>
<accession>A0ABX0JAQ7</accession>
<dbReference type="EMBL" id="JAAOIW010000004">
    <property type="protein sequence ID" value="NHN30825.1"/>
    <property type="molecule type" value="Genomic_DNA"/>
</dbReference>
<evidence type="ECO:0000313" key="9">
    <source>
        <dbReference type="EMBL" id="NHN30825.1"/>
    </source>
</evidence>
<evidence type="ECO:0000256" key="2">
    <source>
        <dbReference type="ARBA" id="ARBA00022448"/>
    </source>
</evidence>
<evidence type="ECO:0000256" key="7">
    <source>
        <dbReference type="SAM" id="Phobius"/>
    </source>
</evidence>
<comment type="subcellular location">
    <subcellularLocation>
        <location evidence="1">Cell membrane</location>
        <topology evidence="1">Multi-pass membrane protein</topology>
    </subcellularLocation>
</comment>
<keyword evidence="6 7" id="KW-0472">Membrane</keyword>
<evidence type="ECO:0000313" key="10">
    <source>
        <dbReference type="Proteomes" id="UP001165962"/>
    </source>
</evidence>
<keyword evidence="10" id="KW-1185">Reference proteome</keyword>
<dbReference type="SUPFAM" id="SSF103473">
    <property type="entry name" value="MFS general substrate transporter"/>
    <property type="match status" value="1"/>
</dbReference>
<feature type="transmembrane region" description="Helical" evidence="7">
    <location>
        <begin position="12"/>
        <end position="34"/>
    </location>
</feature>
<gene>
    <name evidence="9" type="ORF">G9U52_13375</name>
</gene>
<dbReference type="Proteomes" id="UP001165962">
    <property type="component" value="Unassembled WGS sequence"/>
</dbReference>
<dbReference type="PANTHER" id="PTHR43414">
    <property type="entry name" value="MULTIDRUG RESISTANCE PROTEIN MDTG"/>
    <property type="match status" value="1"/>
</dbReference>
<dbReference type="PANTHER" id="PTHR43414:SF6">
    <property type="entry name" value="MULTIDRUG RESISTANCE PROTEIN MDTG"/>
    <property type="match status" value="1"/>
</dbReference>
<feature type="transmembrane region" description="Helical" evidence="7">
    <location>
        <begin position="136"/>
        <end position="161"/>
    </location>
</feature>
<dbReference type="Pfam" id="PF07690">
    <property type="entry name" value="MFS_1"/>
    <property type="match status" value="1"/>
</dbReference>
<name>A0ABX0JAQ7_9BACL</name>
<evidence type="ECO:0000256" key="1">
    <source>
        <dbReference type="ARBA" id="ARBA00004651"/>
    </source>
</evidence>
<keyword evidence="3" id="KW-1003">Cell membrane</keyword>
<keyword evidence="5 7" id="KW-1133">Transmembrane helix</keyword>
<dbReference type="InterPro" id="IPR011701">
    <property type="entry name" value="MFS"/>
</dbReference>
<feature type="transmembrane region" description="Helical" evidence="7">
    <location>
        <begin position="103"/>
        <end position="124"/>
    </location>
</feature>
<proteinExistence type="predicted"/>
<keyword evidence="4 7" id="KW-0812">Transmembrane</keyword>
<evidence type="ECO:0000256" key="3">
    <source>
        <dbReference type="ARBA" id="ARBA00022475"/>
    </source>
</evidence>
<evidence type="ECO:0000256" key="6">
    <source>
        <dbReference type="ARBA" id="ARBA00023136"/>
    </source>
</evidence>
<dbReference type="Gene3D" id="1.20.1250.20">
    <property type="entry name" value="MFS general substrate transporter like domains"/>
    <property type="match status" value="2"/>
</dbReference>
<evidence type="ECO:0000256" key="5">
    <source>
        <dbReference type="ARBA" id="ARBA00022989"/>
    </source>
</evidence>
<dbReference type="PROSITE" id="PS50850">
    <property type="entry name" value="MFS"/>
    <property type="match status" value="1"/>
</dbReference>